<feature type="transmembrane region" description="Helical" evidence="1">
    <location>
        <begin position="38"/>
        <end position="60"/>
    </location>
</feature>
<dbReference type="STRING" id="47312.SAMN04489765_4482"/>
<evidence type="ECO:0000313" key="3">
    <source>
        <dbReference type="Proteomes" id="UP000183053"/>
    </source>
</evidence>
<dbReference type="OrthoDB" id="2014935at2"/>
<evidence type="ECO:0000313" key="2">
    <source>
        <dbReference type="EMBL" id="SDR27777.1"/>
    </source>
</evidence>
<keyword evidence="3" id="KW-1185">Reference proteome</keyword>
<feature type="transmembrane region" description="Helical" evidence="1">
    <location>
        <begin position="316"/>
        <end position="338"/>
    </location>
</feature>
<gene>
    <name evidence="2" type="ORF">SAMN04489765_4482</name>
</gene>
<accession>A0A1H1HQW6</accession>
<evidence type="ECO:0000256" key="1">
    <source>
        <dbReference type="SAM" id="Phobius"/>
    </source>
</evidence>
<dbReference type="AlphaFoldDB" id="A0A1H1HQW6"/>
<feature type="transmembrane region" description="Helical" evidence="1">
    <location>
        <begin position="518"/>
        <end position="539"/>
    </location>
</feature>
<feature type="transmembrane region" description="Helical" evidence="1">
    <location>
        <begin position="411"/>
        <end position="436"/>
    </location>
</feature>
<keyword evidence="1" id="KW-1133">Transmembrane helix</keyword>
<feature type="transmembrane region" description="Helical" evidence="1">
    <location>
        <begin position="358"/>
        <end position="382"/>
    </location>
</feature>
<dbReference type="RefSeq" id="WP_068563945.1">
    <property type="nucleotide sequence ID" value="NZ_FNLF01000002.1"/>
</dbReference>
<feature type="transmembrane region" description="Helical" evidence="1">
    <location>
        <begin position="141"/>
        <end position="166"/>
    </location>
</feature>
<feature type="transmembrane region" description="Helical" evidence="1">
    <location>
        <begin position="172"/>
        <end position="193"/>
    </location>
</feature>
<keyword evidence="1" id="KW-0812">Transmembrane</keyword>
<feature type="transmembrane region" description="Helical" evidence="1">
    <location>
        <begin position="205"/>
        <end position="224"/>
    </location>
</feature>
<sequence length="551" mass="56420">MSTALDARPVVRSRAGADGLAGTGVLVRSMLRRDRIRFPAWTLGLAVLMQYFTAAIGQLVQSEEDLQGLTGFTSSGVGALFGGVIGFDQLTIERFLVGQYGLYIILGASLMGLLTVVRHTRAEEQTGRAELVRANVVGRHAQLTAALVMTLLMSFTVTVLVALVMIGGGYGSGGAVLFGASIGAAGIVFGAVAAVTAQLSEYPRAAAGMAGGVLGIAFVLRGFGDMASSQGAGPAWLSWLSPIGWSQQTGPYTYDRWWPLGISVAAACVCAAVGYYLSTRRDVGAALIPPSPGSPTLAAWVTAPAGLALRLQRPGLIGWTVSVAVAGAAFGAFTKPIADGFADAPEELTKVLGGSGDLLRGYLGVMGSTAGFLVAVFAVLAVQALKSEETEGRAEPALACAISRTQWMTGWLAVTVAAVPVLLLAMGLGTGLGAGIGTGDASLIGSTVLGHVAHTPAVWTVLAVAALLYGITPRLTALVWVIVVYGYFAGMFGALLNLPDAMEWLSPFAHIGNHPADPINGAAVAILVAVAAVIAALGLRAFGRRDLALTT</sequence>
<proteinExistence type="predicted"/>
<protein>
    <submittedName>
        <fullName evidence="2">ABC-2 type transport system permease protein</fullName>
    </submittedName>
</protein>
<organism evidence="2 3">
    <name type="scientific">Tsukamurella pulmonis</name>
    <dbReference type="NCBI Taxonomy" id="47312"/>
    <lineage>
        <taxon>Bacteria</taxon>
        <taxon>Bacillati</taxon>
        <taxon>Actinomycetota</taxon>
        <taxon>Actinomycetes</taxon>
        <taxon>Mycobacteriales</taxon>
        <taxon>Tsukamurellaceae</taxon>
        <taxon>Tsukamurella</taxon>
    </lineage>
</organism>
<dbReference type="Proteomes" id="UP000183053">
    <property type="component" value="Unassembled WGS sequence"/>
</dbReference>
<feature type="transmembrane region" description="Helical" evidence="1">
    <location>
        <begin position="100"/>
        <end position="120"/>
    </location>
</feature>
<feature type="transmembrane region" description="Helical" evidence="1">
    <location>
        <begin position="448"/>
        <end position="470"/>
    </location>
</feature>
<name>A0A1H1HQW6_9ACTN</name>
<dbReference type="EMBL" id="FNLF01000002">
    <property type="protein sequence ID" value="SDR27777.1"/>
    <property type="molecule type" value="Genomic_DNA"/>
</dbReference>
<reference evidence="3" key="1">
    <citation type="submission" date="2016-10" db="EMBL/GenBank/DDBJ databases">
        <authorList>
            <person name="Varghese N."/>
            <person name="Submissions S."/>
        </authorList>
    </citation>
    <scope>NUCLEOTIDE SEQUENCE [LARGE SCALE GENOMIC DNA]</scope>
    <source>
        <strain evidence="3">DSM 44142</strain>
    </source>
</reference>
<keyword evidence="1" id="KW-0472">Membrane</keyword>
<feature type="transmembrane region" description="Helical" evidence="1">
    <location>
        <begin position="477"/>
        <end position="498"/>
    </location>
</feature>
<feature type="transmembrane region" description="Helical" evidence="1">
    <location>
        <begin position="257"/>
        <end position="277"/>
    </location>
</feature>